<keyword evidence="4" id="KW-0238">DNA-binding</keyword>
<dbReference type="SMART" id="SM00066">
    <property type="entry name" value="GAL4"/>
    <property type="match status" value="1"/>
</dbReference>
<dbReference type="InterPro" id="IPR001138">
    <property type="entry name" value="Zn2Cys6_DnaBD"/>
</dbReference>
<name>A0AAJ0FFM6_9PEZI</name>
<dbReference type="Pfam" id="PF00172">
    <property type="entry name" value="Zn_clus"/>
    <property type="match status" value="1"/>
</dbReference>
<evidence type="ECO:0000256" key="2">
    <source>
        <dbReference type="ARBA" id="ARBA00022833"/>
    </source>
</evidence>
<sequence>MDPAEGVADYGSPDDSRAGEQSPTAAAIKQEDEPPRRTNVRKRTKTGCLTCRRRRIKCDEGKPTCNNCIKSKRQCEGYNQRLTFKEPLGAFHHATLFGHPVYHHQASDASVNSQLPASHHKSSSSQGPLPAIAPKPPSIDFAGSAPFQFGQIYQGQPTPLAPGPALNLSSTRPILHHGQPSSPFQPSPTSPTSAHSQPEVEGFFHSLSAVSPRDTNVVLEKGSSPNDRIQPLSAGGRYAPPSMDDGGAQLAHTMSHESGYWHTDDEASMADSDDDVDEDSLFQSQTAHLESNDLGIRVARRANAPVDFYGTQLRTFTGFVDANNILATYTPSSTNSPLNDSQTAAVFWYFVNVTGPSMSLYERHPFNPSPMFQGQPVAKVRQHIWTYTFPIISMNHPALLQAILALGSLQMAKLQGMPATASMKHYHLSLRRIAKNYRSPHRRTQAATLAATLLLGFYEIWNSDHAKWCKHMWGARAILKEIPLLDMTRAMLDLKWRRRQKVAHESDAFFPEFQEGEPDITEVNTDLLSQLTGSTVTYGDYGYVHGEGRHRPAGWYTKRDVEVYENLSDLYWWYCKMDVYQSVLGGTRLFMEYHLWTQCVPRGPIGRIDAIFGTYDHLMLLLGRLANFASLDLARKRQARKSESAGRGQNPSPPMFPGLMPSKGKFTVPTGFSPPRDTTPQSEGSEDVDLEETTATALREWEAIRQAFDIFRSNLGPDFDPMGPDLGPPQLTPFGPAITYRTYSIAGIWMSYYMGLIVLHRAHPSMPPVAMMAAGMAAQHTGRLANDVGRIAAGLAEDCDNMTEVTTSLGAAFIECCFCLFVAGVQYQDTVQRHWTIKRLHDIARLTGWQSARQIADGCESAWTKAAQFGRGAPYERAPELQHIVPESVWTNPRRIDRRIKELDTDEGRFVLTKSEQAHYALGLLSVEQDLDRLELGDGG</sequence>
<dbReference type="InterPro" id="IPR036864">
    <property type="entry name" value="Zn2-C6_fun-type_DNA-bd_sf"/>
</dbReference>
<keyword evidence="2" id="KW-0862">Zinc</keyword>
<dbReference type="Proteomes" id="UP001244011">
    <property type="component" value="Unassembled WGS sequence"/>
</dbReference>
<evidence type="ECO:0000259" key="8">
    <source>
        <dbReference type="PROSITE" id="PS50048"/>
    </source>
</evidence>
<dbReference type="InterPro" id="IPR021858">
    <property type="entry name" value="Fun_TF"/>
</dbReference>
<dbReference type="CDD" id="cd00067">
    <property type="entry name" value="GAL4"/>
    <property type="match status" value="1"/>
</dbReference>
<evidence type="ECO:0000256" key="7">
    <source>
        <dbReference type="SAM" id="MobiDB-lite"/>
    </source>
</evidence>
<dbReference type="GO" id="GO:0045944">
    <property type="term" value="P:positive regulation of transcription by RNA polymerase II"/>
    <property type="evidence" value="ECO:0007669"/>
    <property type="project" value="TreeGrafter"/>
</dbReference>
<comment type="subcellular location">
    <subcellularLocation>
        <location evidence="1">Nucleus</location>
    </subcellularLocation>
</comment>
<evidence type="ECO:0000256" key="3">
    <source>
        <dbReference type="ARBA" id="ARBA00023015"/>
    </source>
</evidence>
<dbReference type="PROSITE" id="PS00463">
    <property type="entry name" value="ZN2_CY6_FUNGAL_1"/>
    <property type="match status" value="1"/>
</dbReference>
<dbReference type="Pfam" id="PF11951">
    <property type="entry name" value="Fungal_trans_2"/>
    <property type="match status" value="1"/>
</dbReference>
<dbReference type="GO" id="GO:0008270">
    <property type="term" value="F:zinc ion binding"/>
    <property type="evidence" value="ECO:0007669"/>
    <property type="project" value="InterPro"/>
</dbReference>
<dbReference type="GO" id="GO:0005634">
    <property type="term" value="C:nucleus"/>
    <property type="evidence" value="ECO:0007669"/>
    <property type="project" value="UniProtKB-SubCell"/>
</dbReference>
<feature type="region of interest" description="Disordered" evidence="7">
    <location>
        <begin position="639"/>
        <end position="690"/>
    </location>
</feature>
<dbReference type="Gene3D" id="4.10.240.10">
    <property type="entry name" value="Zn(2)-C6 fungal-type DNA-binding domain"/>
    <property type="match status" value="1"/>
</dbReference>
<keyword evidence="5" id="KW-0804">Transcription</keyword>
<keyword evidence="10" id="KW-1185">Reference proteome</keyword>
<feature type="region of interest" description="Disordered" evidence="7">
    <location>
        <begin position="1"/>
        <end position="43"/>
    </location>
</feature>
<evidence type="ECO:0000313" key="9">
    <source>
        <dbReference type="EMBL" id="KAK1766736.1"/>
    </source>
</evidence>
<reference evidence="9" key="1">
    <citation type="submission" date="2023-06" db="EMBL/GenBank/DDBJ databases">
        <title>Genome-scale phylogeny and comparative genomics of the fungal order Sordariales.</title>
        <authorList>
            <consortium name="Lawrence Berkeley National Laboratory"/>
            <person name="Hensen N."/>
            <person name="Bonometti L."/>
            <person name="Westerberg I."/>
            <person name="Brannstrom I.O."/>
            <person name="Guillou S."/>
            <person name="Cros-Aarteil S."/>
            <person name="Calhoun S."/>
            <person name="Haridas S."/>
            <person name="Kuo A."/>
            <person name="Mondo S."/>
            <person name="Pangilinan J."/>
            <person name="Riley R."/>
            <person name="Labutti K."/>
            <person name="Andreopoulos B."/>
            <person name="Lipzen A."/>
            <person name="Chen C."/>
            <person name="Yanf M."/>
            <person name="Daum C."/>
            <person name="Ng V."/>
            <person name="Clum A."/>
            <person name="Steindorff A."/>
            <person name="Ohm R."/>
            <person name="Martin F."/>
            <person name="Silar P."/>
            <person name="Natvig D."/>
            <person name="Lalanne C."/>
            <person name="Gautier V."/>
            <person name="Ament-Velasquez S.L."/>
            <person name="Kruys A."/>
            <person name="Hutchinson M.I."/>
            <person name="Powell A.J."/>
            <person name="Barry K."/>
            <person name="Miller A.N."/>
            <person name="Grigoriev I.V."/>
            <person name="Debuchy R."/>
            <person name="Gladieux P."/>
            <person name="Thoren M.H."/>
            <person name="Johannesson H."/>
        </authorList>
    </citation>
    <scope>NUCLEOTIDE SEQUENCE</scope>
    <source>
        <strain evidence="9">8032-3</strain>
    </source>
</reference>
<dbReference type="GO" id="GO:0000976">
    <property type="term" value="F:transcription cis-regulatory region binding"/>
    <property type="evidence" value="ECO:0007669"/>
    <property type="project" value="TreeGrafter"/>
</dbReference>
<dbReference type="PANTHER" id="PTHR37534:SF23">
    <property type="entry name" value="ZN(II)2CYS6 TRANSCRIPTION FACTOR (EUROFUNG)"/>
    <property type="match status" value="1"/>
</dbReference>
<evidence type="ECO:0000256" key="1">
    <source>
        <dbReference type="ARBA" id="ARBA00004123"/>
    </source>
</evidence>
<evidence type="ECO:0000256" key="4">
    <source>
        <dbReference type="ARBA" id="ARBA00023125"/>
    </source>
</evidence>
<accession>A0AAJ0FFM6</accession>
<organism evidence="9 10">
    <name type="scientific">Phialemonium atrogriseum</name>
    <dbReference type="NCBI Taxonomy" id="1093897"/>
    <lineage>
        <taxon>Eukaryota</taxon>
        <taxon>Fungi</taxon>
        <taxon>Dikarya</taxon>
        <taxon>Ascomycota</taxon>
        <taxon>Pezizomycotina</taxon>
        <taxon>Sordariomycetes</taxon>
        <taxon>Sordariomycetidae</taxon>
        <taxon>Cephalothecales</taxon>
        <taxon>Cephalothecaceae</taxon>
        <taxon>Phialemonium</taxon>
    </lineage>
</organism>
<keyword evidence="6" id="KW-0539">Nucleus</keyword>
<evidence type="ECO:0000313" key="10">
    <source>
        <dbReference type="Proteomes" id="UP001244011"/>
    </source>
</evidence>
<protein>
    <submittedName>
        <fullName evidence="9">Fungal transcriptional regulatory-like protein</fullName>
    </submittedName>
</protein>
<dbReference type="RefSeq" id="XP_060282949.1">
    <property type="nucleotide sequence ID" value="XM_060433138.1"/>
</dbReference>
<feature type="domain" description="Zn(2)-C6 fungal-type" evidence="8">
    <location>
        <begin position="47"/>
        <end position="75"/>
    </location>
</feature>
<evidence type="ECO:0000256" key="6">
    <source>
        <dbReference type="ARBA" id="ARBA00023242"/>
    </source>
</evidence>
<dbReference type="PANTHER" id="PTHR37534">
    <property type="entry name" value="TRANSCRIPTIONAL ACTIVATOR PROTEIN UGA3"/>
    <property type="match status" value="1"/>
</dbReference>
<dbReference type="EMBL" id="MU839010">
    <property type="protein sequence ID" value="KAK1766736.1"/>
    <property type="molecule type" value="Genomic_DNA"/>
</dbReference>
<proteinExistence type="predicted"/>
<gene>
    <name evidence="9" type="ORF">QBC33DRAFT_86428</name>
</gene>
<dbReference type="GO" id="GO:0000981">
    <property type="term" value="F:DNA-binding transcription factor activity, RNA polymerase II-specific"/>
    <property type="evidence" value="ECO:0007669"/>
    <property type="project" value="InterPro"/>
</dbReference>
<feature type="region of interest" description="Disordered" evidence="7">
    <location>
        <begin position="217"/>
        <end position="237"/>
    </location>
</feature>
<keyword evidence="3" id="KW-0805">Transcription regulation</keyword>
<dbReference type="SUPFAM" id="SSF57701">
    <property type="entry name" value="Zn2/Cys6 DNA-binding domain"/>
    <property type="match status" value="1"/>
</dbReference>
<comment type="caution">
    <text evidence="9">The sequence shown here is derived from an EMBL/GenBank/DDBJ whole genome shotgun (WGS) entry which is preliminary data.</text>
</comment>
<feature type="region of interest" description="Disordered" evidence="7">
    <location>
        <begin position="107"/>
        <end position="137"/>
    </location>
</feature>
<feature type="region of interest" description="Disordered" evidence="7">
    <location>
        <begin position="152"/>
        <end position="198"/>
    </location>
</feature>
<dbReference type="PROSITE" id="PS50048">
    <property type="entry name" value="ZN2_CY6_FUNGAL_2"/>
    <property type="match status" value="1"/>
</dbReference>
<feature type="compositionally biased region" description="Polar residues" evidence="7">
    <location>
        <begin position="107"/>
        <end position="116"/>
    </location>
</feature>
<dbReference type="GeneID" id="85316325"/>
<evidence type="ECO:0000256" key="5">
    <source>
        <dbReference type="ARBA" id="ARBA00023163"/>
    </source>
</evidence>
<dbReference type="AlphaFoldDB" id="A0AAJ0FFM6"/>